<accession>A0A934JW22</accession>
<dbReference type="Proteomes" id="UP000606991">
    <property type="component" value="Unassembled WGS sequence"/>
</dbReference>
<dbReference type="AlphaFoldDB" id="A0A2W5ZLL1"/>
<reference evidence="3 4" key="1">
    <citation type="journal article" date="2017" name="Nature">
        <title>Atmospheric trace gases support primary production in Antarctic desert surface soil.</title>
        <authorList>
            <person name="Ji M."/>
            <person name="Greening C."/>
            <person name="Vanwonterghem I."/>
            <person name="Carere C.R."/>
            <person name="Bay S.K."/>
            <person name="Steen J.A."/>
            <person name="Montgomery K."/>
            <person name="Lines T."/>
            <person name="Beardall J."/>
            <person name="van Dorst J."/>
            <person name="Snape I."/>
            <person name="Stott M.B."/>
            <person name="Hugenholtz P."/>
            <person name="Ferrari B.C."/>
        </authorList>
    </citation>
    <scope>NUCLEOTIDE SEQUENCE [LARGE SCALE GENOMIC DNA]</scope>
    <source>
        <strain evidence="3">RRmetagenome_bin12</strain>
    </source>
</reference>
<evidence type="ECO:0000313" key="2">
    <source>
        <dbReference type="EMBL" id="MBJ7594254.1"/>
    </source>
</evidence>
<proteinExistence type="predicted"/>
<dbReference type="RefSeq" id="WP_337310280.1">
    <property type="nucleotide sequence ID" value="NZ_JAEKNS010000059.1"/>
</dbReference>
<evidence type="ECO:0000313" key="5">
    <source>
        <dbReference type="Proteomes" id="UP000606991"/>
    </source>
</evidence>
<accession>A0A2W5ZLL1</accession>
<organism evidence="3 4">
    <name type="scientific">Candidatus Aeolococcus gillhamiae</name>
    <dbReference type="NCBI Taxonomy" id="3127015"/>
    <lineage>
        <taxon>Bacteria</taxon>
        <taxon>Bacillati</taxon>
        <taxon>Candidatus Dormiibacterota</taxon>
        <taxon>Candidatus Dormibacteria</taxon>
        <taxon>Candidatus Aeolococcales</taxon>
        <taxon>Candidatus Aeolococcaceae</taxon>
        <taxon>Candidatus Aeolococcus</taxon>
    </lineage>
</organism>
<keyword evidence="1" id="KW-0472">Membrane</keyword>
<keyword evidence="1" id="KW-0812">Transmembrane</keyword>
<name>A0A2W5ZLL1_9BACT</name>
<evidence type="ECO:0000313" key="3">
    <source>
        <dbReference type="EMBL" id="PZR83955.1"/>
    </source>
</evidence>
<comment type="caution">
    <text evidence="3">The sequence shown here is derived from an EMBL/GenBank/DDBJ whole genome shotgun (WGS) entry which is preliminary data.</text>
</comment>
<feature type="transmembrane region" description="Helical" evidence="1">
    <location>
        <begin position="33"/>
        <end position="52"/>
    </location>
</feature>
<dbReference type="EMBL" id="QHBU01000016">
    <property type="protein sequence ID" value="PZR83955.1"/>
    <property type="molecule type" value="Genomic_DNA"/>
</dbReference>
<reference evidence="3" key="2">
    <citation type="submission" date="2018-05" db="EMBL/GenBank/DDBJ databases">
        <authorList>
            <person name="Ferrari B."/>
        </authorList>
    </citation>
    <scope>NUCLEOTIDE SEQUENCE</scope>
    <source>
        <strain evidence="3">RRmetagenome_bin12</strain>
    </source>
</reference>
<keyword evidence="1" id="KW-1133">Transmembrane helix</keyword>
<gene>
    <name evidence="3" type="ORF">DLM65_00830</name>
    <name evidence="2" type="ORF">JF886_05205</name>
</gene>
<reference evidence="2 5" key="3">
    <citation type="submission" date="2020-10" db="EMBL/GenBank/DDBJ databases">
        <title>Ca. Dormibacterota MAGs.</title>
        <authorList>
            <person name="Montgomery K."/>
        </authorList>
    </citation>
    <scope>NUCLEOTIDE SEQUENCE [LARGE SCALE GENOMIC DNA]</scope>
    <source>
        <strain evidence="2">SC8812_S17_18</strain>
    </source>
</reference>
<feature type="transmembrane region" description="Helical" evidence="1">
    <location>
        <begin position="59"/>
        <end position="79"/>
    </location>
</feature>
<dbReference type="EMBL" id="JAEKNS010000059">
    <property type="protein sequence ID" value="MBJ7594254.1"/>
    <property type="molecule type" value="Genomic_DNA"/>
</dbReference>
<protein>
    <submittedName>
        <fullName evidence="3">Uncharacterized protein</fullName>
    </submittedName>
</protein>
<dbReference type="Proteomes" id="UP000248724">
    <property type="component" value="Unassembled WGS sequence"/>
</dbReference>
<evidence type="ECO:0000313" key="4">
    <source>
        <dbReference type="Proteomes" id="UP000248724"/>
    </source>
</evidence>
<sequence>MQLTTRAALAGAGDTALFLAQRGEMFRNARGRAYGSAAFGGLWLALAASSAAERGKPSNATLALAAAVAAANAAMLAVHLRHRVVGPRVFGGAALSAVALADVLRRR</sequence>
<evidence type="ECO:0000256" key="1">
    <source>
        <dbReference type="SAM" id="Phobius"/>
    </source>
</evidence>